<dbReference type="GO" id="GO:0006935">
    <property type="term" value="P:chemotaxis"/>
    <property type="evidence" value="ECO:0007669"/>
    <property type="project" value="UniProtKB-UniRule"/>
</dbReference>
<dbReference type="Pfam" id="PF13596">
    <property type="entry name" value="PAS_10"/>
    <property type="match status" value="1"/>
</dbReference>
<dbReference type="SUPFAM" id="SSF52738">
    <property type="entry name" value="Methylesterase CheB, C-terminal domain"/>
    <property type="match status" value="1"/>
</dbReference>
<dbReference type="GO" id="GO:0005737">
    <property type="term" value="C:cytoplasm"/>
    <property type="evidence" value="ECO:0007669"/>
    <property type="project" value="InterPro"/>
</dbReference>
<name>A0A364LKT7_9GAMM</name>
<dbReference type="SUPFAM" id="SSF55785">
    <property type="entry name" value="PYP-like sensor domain (PAS domain)"/>
    <property type="match status" value="2"/>
</dbReference>
<dbReference type="PROSITE" id="PS50113">
    <property type="entry name" value="PAC"/>
    <property type="match status" value="1"/>
</dbReference>
<dbReference type="GO" id="GO:0008757">
    <property type="term" value="F:S-adenosylmethionine-dependent methyltransferase activity"/>
    <property type="evidence" value="ECO:0007669"/>
    <property type="project" value="InterPro"/>
</dbReference>
<dbReference type="InterPro" id="IPR035965">
    <property type="entry name" value="PAS-like_dom_sf"/>
</dbReference>
<feature type="region of interest" description="Disordered" evidence="3">
    <location>
        <begin position="685"/>
        <end position="721"/>
    </location>
</feature>
<accession>A0A364LKT7</accession>
<dbReference type="InterPro" id="IPR000673">
    <property type="entry name" value="Sig_transdc_resp-reg_Me-estase"/>
</dbReference>
<dbReference type="EMBL" id="MVJN01000003">
    <property type="protein sequence ID" value="RAP37337.1"/>
    <property type="molecule type" value="Genomic_DNA"/>
</dbReference>
<dbReference type="Gene3D" id="3.30.450.20">
    <property type="entry name" value="PAS domain"/>
    <property type="match status" value="2"/>
</dbReference>
<evidence type="ECO:0000259" key="4">
    <source>
        <dbReference type="PROSITE" id="PS50113"/>
    </source>
</evidence>
<dbReference type="SUPFAM" id="SSF53335">
    <property type="entry name" value="S-adenosyl-L-methionine-dependent methyltransferases"/>
    <property type="match status" value="1"/>
</dbReference>
<dbReference type="InterPro" id="IPR000700">
    <property type="entry name" value="PAS-assoc_C"/>
</dbReference>
<evidence type="ECO:0000313" key="8">
    <source>
        <dbReference type="Proteomes" id="UP000249458"/>
    </source>
</evidence>
<dbReference type="PANTHER" id="PTHR24422">
    <property type="entry name" value="CHEMOTAXIS PROTEIN METHYLTRANSFERASE"/>
    <property type="match status" value="1"/>
</dbReference>
<keyword evidence="1" id="KW-0378">Hydrolase</keyword>
<dbReference type="InterPro" id="IPR022642">
    <property type="entry name" value="CheR_C"/>
</dbReference>
<organism evidence="7 8">
    <name type="scientific">Legionella quinlivanii</name>
    <dbReference type="NCBI Taxonomy" id="45073"/>
    <lineage>
        <taxon>Bacteria</taxon>
        <taxon>Pseudomonadati</taxon>
        <taxon>Pseudomonadota</taxon>
        <taxon>Gammaproteobacteria</taxon>
        <taxon>Legionellales</taxon>
        <taxon>Legionellaceae</taxon>
        <taxon>Legionella</taxon>
    </lineage>
</organism>
<gene>
    <name evidence="7" type="ORF">B1207_03955</name>
</gene>
<dbReference type="InterPro" id="IPR022641">
    <property type="entry name" value="CheR_N"/>
</dbReference>
<evidence type="ECO:0000256" key="1">
    <source>
        <dbReference type="PROSITE-ProRule" id="PRU00050"/>
    </source>
</evidence>
<dbReference type="GO" id="GO:0008984">
    <property type="term" value="F:protein-glutamate methylesterase activity"/>
    <property type="evidence" value="ECO:0007669"/>
    <property type="project" value="InterPro"/>
</dbReference>
<evidence type="ECO:0000259" key="6">
    <source>
        <dbReference type="PROSITE" id="PS50123"/>
    </source>
</evidence>
<dbReference type="Pfam" id="PF03705">
    <property type="entry name" value="CheR_N"/>
    <property type="match status" value="1"/>
</dbReference>
<dbReference type="InterPro" id="IPR035909">
    <property type="entry name" value="CheB_C"/>
</dbReference>
<feature type="coiled-coil region" evidence="2">
    <location>
        <begin position="854"/>
        <end position="881"/>
    </location>
</feature>
<feature type="compositionally biased region" description="Polar residues" evidence="3">
    <location>
        <begin position="699"/>
        <end position="709"/>
    </location>
</feature>
<keyword evidence="2" id="KW-0175">Coiled coil</keyword>
<keyword evidence="1" id="KW-0145">Chemotaxis</keyword>
<dbReference type="InterPro" id="IPR000780">
    <property type="entry name" value="CheR_MeTrfase"/>
</dbReference>
<dbReference type="SMART" id="SM00091">
    <property type="entry name" value="PAS"/>
    <property type="match status" value="2"/>
</dbReference>
<feature type="domain" description="CheR-type methyltransferase" evidence="6">
    <location>
        <begin position="229"/>
        <end position="489"/>
    </location>
</feature>
<dbReference type="CDD" id="cd02440">
    <property type="entry name" value="AdoMet_MTases"/>
    <property type="match status" value="1"/>
</dbReference>
<dbReference type="AlphaFoldDB" id="A0A364LKT7"/>
<evidence type="ECO:0000313" key="7">
    <source>
        <dbReference type="EMBL" id="RAP37337.1"/>
    </source>
</evidence>
<sequence length="981" mass="111744">MSQHNNKNDIQENNSSVPAVENQSISIESPLFIVAIGASAGGLEALKCFFSTVLPRDDVAYVVITHLSPDSSSMLPELLKVSTILKVENIKKSEPVKANHVYVLPPGYYATIKNKTLDLIEVKDHEIRLPIDFFLRALANDQGRYAICVILSGAGTDGTVGLRALKECEGLVIVQTVRSALYDGMPKSAISTGLANYVLSPDLMFSSIAQYIAHFHDNALPLADSVSDEIRQILVLLNTHTGHDFSLYKPNTIFRRIQKRLNLLQIDNLGFYIHYLQQHPGELEILLKELLINVTHFFRDPEAFEALRKEITQLLTEKSADYWIRVWVPGCSTGEEVYSIAILLQECMDHLKKHFNVQIFGTDIDEDAIEIARAGIFSENLMAGLSEEQKDRFFVREGNQYKISIDIRKMIIFATQNLVKDPPFTKLDLLSCRNLLIYLNAQLQKKILPLFHYSLKPRGLLFLGTSETIGSTTDLFTIVDRRWKIFIRKGGASSFHSMLNLPSGASNHEIHDTKTTEKTMQDIEPNLSNLVQQTLLKNCTPACVIIDDRENIVYIYGRASKFLEFASGEARLQILEMVRPELKQKVSLAIRKSSTHHREVVFNGLQYKDGDNLKYINLKVRPLVEAELFKRKLFLIIFEEMEVFIDTELNGKALKKAEIDKKITQLEEELKYTKESLQTTIEELETSNEELKSSNEELQSTNEELQSTNEEIETSKEELQSLNEELTTVNAELESRIEQLSSANNDIRNLLDNTEIATVFLDKDLCIKRFTPKATEIINLITSDVGRPLSHIVSNLNYENLIDDSWLVLRTLESKIIEVVDKSDNWYVVRIIPYRTVNNIVDGVVITFLNIHAQKQAEDKLNELTEEFNNLSQVNRVLLQSLNKPAIIINQMDKFEFINTAFEQMFQLSSDELTGNTLQKLKGLWDLQKLRDLCEKIRAEYTSQLELPLENFCKQTGTLSAFIYRDNEILLLITIHSKPAC</sequence>
<protein>
    <recommendedName>
        <fullName evidence="9">Protein-glutamate O-methyltransferase</fullName>
    </recommendedName>
</protein>
<dbReference type="SMART" id="SM00138">
    <property type="entry name" value="MeTrc"/>
    <property type="match status" value="1"/>
</dbReference>
<feature type="active site" evidence="1">
    <location>
        <position position="66"/>
    </location>
</feature>
<dbReference type="InterPro" id="IPR029063">
    <property type="entry name" value="SAM-dependent_MTases_sf"/>
</dbReference>
<evidence type="ECO:0000259" key="5">
    <source>
        <dbReference type="PROSITE" id="PS50122"/>
    </source>
</evidence>
<dbReference type="RefSeq" id="WP_112218707.1">
    <property type="nucleotide sequence ID" value="NZ_MVJN01000003.1"/>
</dbReference>
<dbReference type="Pfam" id="PF01339">
    <property type="entry name" value="CheB_methylest"/>
    <property type="match status" value="1"/>
</dbReference>
<dbReference type="PROSITE" id="PS50123">
    <property type="entry name" value="CHER"/>
    <property type="match status" value="1"/>
</dbReference>
<dbReference type="GO" id="GO:0000156">
    <property type="term" value="F:phosphorelay response regulator activity"/>
    <property type="evidence" value="ECO:0007669"/>
    <property type="project" value="InterPro"/>
</dbReference>
<dbReference type="Gene3D" id="3.40.50.180">
    <property type="entry name" value="Methylesterase CheB, C-terminal domain"/>
    <property type="match status" value="1"/>
</dbReference>
<dbReference type="PROSITE" id="PS50122">
    <property type="entry name" value="CHEB"/>
    <property type="match status" value="1"/>
</dbReference>
<proteinExistence type="predicted"/>
<evidence type="ECO:0000256" key="3">
    <source>
        <dbReference type="SAM" id="MobiDB-lite"/>
    </source>
</evidence>
<comment type="caution">
    <text evidence="7">The sequence shown here is derived from an EMBL/GenBank/DDBJ whole genome shotgun (WGS) entry which is preliminary data.</text>
</comment>
<evidence type="ECO:0000256" key="2">
    <source>
        <dbReference type="SAM" id="Coils"/>
    </source>
</evidence>
<dbReference type="Pfam" id="PF01739">
    <property type="entry name" value="CheR"/>
    <property type="match status" value="1"/>
</dbReference>
<dbReference type="Pfam" id="PF13188">
    <property type="entry name" value="PAS_8"/>
    <property type="match status" value="1"/>
</dbReference>
<dbReference type="SUPFAM" id="SSF47757">
    <property type="entry name" value="Chemotaxis receptor methyltransferase CheR, N-terminal domain"/>
    <property type="match status" value="1"/>
</dbReference>
<dbReference type="Gene3D" id="3.40.50.150">
    <property type="entry name" value="Vaccinia Virus protein VP39"/>
    <property type="match status" value="1"/>
</dbReference>
<dbReference type="PANTHER" id="PTHR24422:SF27">
    <property type="entry name" value="PROTEIN-GLUTAMATE O-METHYLTRANSFERASE"/>
    <property type="match status" value="1"/>
</dbReference>
<feature type="domain" description="CheB-type methylesterase" evidence="5">
    <location>
        <begin position="30"/>
        <end position="215"/>
    </location>
</feature>
<evidence type="ECO:0008006" key="9">
    <source>
        <dbReference type="Google" id="ProtNLM"/>
    </source>
</evidence>
<dbReference type="Proteomes" id="UP000249458">
    <property type="component" value="Unassembled WGS sequence"/>
</dbReference>
<dbReference type="InterPro" id="IPR050903">
    <property type="entry name" value="Bact_Chemotaxis_MeTrfase"/>
</dbReference>
<dbReference type="CDD" id="cd16434">
    <property type="entry name" value="CheB-CheR_fusion"/>
    <property type="match status" value="1"/>
</dbReference>
<dbReference type="PRINTS" id="PR00996">
    <property type="entry name" value="CHERMTFRASE"/>
</dbReference>
<feature type="active site" evidence="1">
    <location>
        <position position="157"/>
    </location>
</feature>
<dbReference type="InterPro" id="IPR000014">
    <property type="entry name" value="PAS"/>
</dbReference>
<reference evidence="7 8" key="1">
    <citation type="submission" date="2017-02" db="EMBL/GenBank/DDBJ databases">
        <title>Legionella quilivanii strain from human: case report and whole genome sequencing analysis.</title>
        <authorList>
            <person name="Lalancette C."/>
            <person name="Leduc J.-M."/>
            <person name="Levesque S."/>
            <person name="Fournier E."/>
            <person name="Saoud J."/>
            <person name="Faucher S.P."/>
            <person name="Bernard K."/>
            <person name="Martineau C."/>
            <person name="Longtin J."/>
        </authorList>
    </citation>
    <scope>NUCLEOTIDE SEQUENCE [LARGE SCALE GENOMIC DNA]</scope>
    <source>
        <strain evidence="7 8">ID143958</strain>
    </source>
</reference>
<feature type="domain" description="PAC" evidence="4">
    <location>
        <begin position="810"/>
        <end position="863"/>
    </location>
</feature>
<feature type="active site" evidence="1">
    <location>
        <position position="39"/>
    </location>
</feature>